<comment type="subcellular location">
    <subcellularLocation>
        <location evidence="1">Nucleus</location>
    </subcellularLocation>
</comment>
<keyword evidence="6" id="KW-0378">Hydrolase</keyword>
<dbReference type="GO" id="GO:0008270">
    <property type="term" value="F:zinc ion binding"/>
    <property type="evidence" value="ECO:0007669"/>
    <property type="project" value="UniProtKB-KW"/>
</dbReference>
<keyword evidence="3" id="KW-0677">Repeat</keyword>
<dbReference type="Gene3D" id="3.30.40.10">
    <property type="entry name" value="Zinc/RING finger domain, C3HC4 (zinc finger)"/>
    <property type="match status" value="1"/>
</dbReference>
<evidence type="ECO:0000256" key="9">
    <source>
        <dbReference type="ARBA" id="ARBA00023242"/>
    </source>
</evidence>
<dbReference type="GO" id="GO:0140658">
    <property type="term" value="F:ATP-dependent chromatin remodeler activity"/>
    <property type="evidence" value="ECO:0007669"/>
    <property type="project" value="TreeGrafter"/>
</dbReference>
<dbReference type="CDD" id="cd18793">
    <property type="entry name" value="SF2_C_SNF"/>
    <property type="match status" value="1"/>
</dbReference>
<feature type="domain" description="PHD-type" evidence="13">
    <location>
        <begin position="98"/>
        <end position="176"/>
    </location>
</feature>
<dbReference type="GO" id="GO:0005524">
    <property type="term" value="F:ATP binding"/>
    <property type="evidence" value="ECO:0007669"/>
    <property type="project" value="UniProtKB-KW"/>
</dbReference>
<evidence type="ECO:0000313" key="15">
    <source>
        <dbReference type="Proteomes" id="UP001454036"/>
    </source>
</evidence>
<dbReference type="SUPFAM" id="SSF54160">
    <property type="entry name" value="Chromo domain-like"/>
    <property type="match status" value="2"/>
</dbReference>
<dbReference type="SUPFAM" id="SSF52540">
    <property type="entry name" value="P-loop containing nucleoside triphosphate hydrolases"/>
    <property type="match status" value="2"/>
</dbReference>
<dbReference type="GO" id="GO:0005634">
    <property type="term" value="C:nucleus"/>
    <property type="evidence" value="ECO:0007669"/>
    <property type="project" value="UniProtKB-SubCell"/>
</dbReference>
<dbReference type="GO" id="GO:0000785">
    <property type="term" value="C:chromatin"/>
    <property type="evidence" value="ECO:0007669"/>
    <property type="project" value="TreeGrafter"/>
</dbReference>
<dbReference type="GO" id="GO:0003682">
    <property type="term" value="F:chromatin binding"/>
    <property type="evidence" value="ECO:0007669"/>
    <property type="project" value="TreeGrafter"/>
</dbReference>
<dbReference type="InterPro" id="IPR001965">
    <property type="entry name" value="Znf_PHD"/>
</dbReference>
<keyword evidence="15" id="KW-1185">Reference proteome</keyword>
<dbReference type="InterPro" id="IPR001650">
    <property type="entry name" value="Helicase_C-like"/>
</dbReference>
<keyword evidence="4" id="KW-0547">Nucleotide-binding</keyword>
<dbReference type="PANTHER" id="PTHR45623">
    <property type="entry name" value="CHROMODOMAIN-HELICASE-DNA-BINDING PROTEIN 3-RELATED-RELATED"/>
    <property type="match status" value="1"/>
</dbReference>
<evidence type="ECO:0000256" key="11">
    <source>
        <dbReference type="SAM" id="MobiDB-lite"/>
    </source>
</evidence>
<dbReference type="InterPro" id="IPR016197">
    <property type="entry name" value="Chromo-like_dom_sf"/>
</dbReference>
<feature type="domain" description="Chromo" evidence="12">
    <location>
        <begin position="187"/>
        <end position="254"/>
    </location>
</feature>
<dbReference type="InterPro" id="IPR027417">
    <property type="entry name" value="P-loop_NTPase"/>
</dbReference>
<feature type="region of interest" description="Disordered" evidence="11">
    <location>
        <begin position="61"/>
        <end position="91"/>
    </location>
</feature>
<dbReference type="InterPro" id="IPR000330">
    <property type="entry name" value="SNF2_N"/>
</dbReference>
<evidence type="ECO:0000256" key="5">
    <source>
        <dbReference type="ARBA" id="ARBA00022771"/>
    </source>
</evidence>
<keyword evidence="5 10" id="KW-0863">Zinc-finger</keyword>
<keyword evidence="7" id="KW-0862">Zinc</keyword>
<dbReference type="Proteomes" id="UP001454036">
    <property type="component" value="Unassembled WGS sequence"/>
</dbReference>
<protein>
    <submittedName>
        <fullName evidence="14">Uncharacterized protein</fullName>
    </submittedName>
</protein>
<dbReference type="GO" id="GO:0003677">
    <property type="term" value="F:DNA binding"/>
    <property type="evidence" value="ECO:0007669"/>
    <property type="project" value="TreeGrafter"/>
</dbReference>
<dbReference type="SMART" id="SM00298">
    <property type="entry name" value="CHROMO"/>
    <property type="match status" value="2"/>
</dbReference>
<evidence type="ECO:0000256" key="8">
    <source>
        <dbReference type="ARBA" id="ARBA00022840"/>
    </source>
</evidence>
<dbReference type="InterPro" id="IPR019787">
    <property type="entry name" value="Znf_PHD-finger"/>
</dbReference>
<evidence type="ECO:0000256" key="2">
    <source>
        <dbReference type="ARBA" id="ARBA00022723"/>
    </source>
</evidence>
<dbReference type="Pfam" id="PF00385">
    <property type="entry name" value="Chromo"/>
    <property type="match status" value="1"/>
</dbReference>
<dbReference type="GO" id="GO:0042393">
    <property type="term" value="F:histone binding"/>
    <property type="evidence" value="ECO:0007669"/>
    <property type="project" value="TreeGrafter"/>
</dbReference>
<feature type="domain" description="Chromo" evidence="12">
    <location>
        <begin position="269"/>
        <end position="324"/>
    </location>
</feature>
<keyword evidence="8" id="KW-0067">ATP-binding</keyword>
<gene>
    <name evidence="14" type="ORF">LIER_15446</name>
</gene>
<dbReference type="InterPro" id="IPR023780">
    <property type="entry name" value="Chromo_domain"/>
</dbReference>
<dbReference type="InterPro" id="IPR000953">
    <property type="entry name" value="Chromo/chromo_shadow_dom"/>
</dbReference>
<dbReference type="PROSITE" id="PS50013">
    <property type="entry name" value="CHROMO_2"/>
    <property type="match status" value="2"/>
</dbReference>
<dbReference type="InterPro" id="IPR013083">
    <property type="entry name" value="Znf_RING/FYVE/PHD"/>
</dbReference>
<dbReference type="PANTHER" id="PTHR45623:SF13">
    <property type="entry name" value="HELICASE PROTEIN MOM1"/>
    <property type="match status" value="1"/>
</dbReference>
<dbReference type="Pfam" id="PF00271">
    <property type="entry name" value="Helicase_C"/>
    <property type="match status" value="1"/>
</dbReference>
<evidence type="ECO:0000256" key="4">
    <source>
        <dbReference type="ARBA" id="ARBA00022741"/>
    </source>
</evidence>
<evidence type="ECO:0000256" key="1">
    <source>
        <dbReference type="ARBA" id="ARBA00004123"/>
    </source>
</evidence>
<evidence type="ECO:0000256" key="3">
    <source>
        <dbReference type="ARBA" id="ARBA00022737"/>
    </source>
</evidence>
<dbReference type="GO" id="GO:0016887">
    <property type="term" value="F:ATP hydrolysis activity"/>
    <property type="evidence" value="ECO:0007669"/>
    <property type="project" value="TreeGrafter"/>
</dbReference>
<evidence type="ECO:0000259" key="12">
    <source>
        <dbReference type="PROSITE" id="PS50013"/>
    </source>
</evidence>
<organism evidence="14 15">
    <name type="scientific">Lithospermum erythrorhizon</name>
    <name type="common">Purple gromwell</name>
    <name type="synonym">Lithospermum officinale var. erythrorhizon</name>
    <dbReference type="NCBI Taxonomy" id="34254"/>
    <lineage>
        <taxon>Eukaryota</taxon>
        <taxon>Viridiplantae</taxon>
        <taxon>Streptophyta</taxon>
        <taxon>Embryophyta</taxon>
        <taxon>Tracheophyta</taxon>
        <taxon>Spermatophyta</taxon>
        <taxon>Magnoliopsida</taxon>
        <taxon>eudicotyledons</taxon>
        <taxon>Gunneridae</taxon>
        <taxon>Pentapetalae</taxon>
        <taxon>asterids</taxon>
        <taxon>lamiids</taxon>
        <taxon>Boraginales</taxon>
        <taxon>Boraginaceae</taxon>
        <taxon>Boraginoideae</taxon>
        <taxon>Lithospermeae</taxon>
        <taxon>Lithospermum</taxon>
    </lineage>
</organism>
<comment type="caution">
    <text evidence="14">The sequence shown here is derived from an EMBL/GenBank/DDBJ whole genome shotgun (WGS) entry which is preliminary data.</text>
</comment>
<dbReference type="Pfam" id="PF00176">
    <property type="entry name" value="SNF2-rel_dom"/>
    <property type="match status" value="1"/>
</dbReference>
<dbReference type="Gene3D" id="2.40.50.40">
    <property type="match status" value="2"/>
</dbReference>
<dbReference type="Gene3D" id="3.40.50.10810">
    <property type="entry name" value="Tandem AAA-ATPase domain"/>
    <property type="match status" value="1"/>
</dbReference>
<accession>A0AAV3Q881</accession>
<evidence type="ECO:0000313" key="14">
    <source>
        <dbReference type="EMBL" id="GAA0158412.1"/>
    </source>
</evidence>
<dbReference type="SMART" id="SM00249">
    <property type="entry name" value="PHD"/>
    <property type="match status" value="1"/>
</dbReference>
<evidence type="ECO:0000256" key="7">
    <source>
        <dbReference type="ARBA" id="ARBA00022833"/>
    </source>
</evidence>
<dbReference type="Gene3D" id="6.10.250.1310">
    <property type="match status" value="1"/>
</dbReference>
<sequence length="1331" mass="150998">MMATKDKISQENYGPDKANNRVSRPTNANVGAKRRRLYIQQGESSCSDMEESGDNAYIETTDMDGLTSNMPDSKYQDRKGHHLNSTGLHGNTDPARDKELCVICKRGGNLLNLNLKHPLNTYVNVAAPPKIYSYNDDNFRSCTGRACLRSFHLSCLNPPLSYSPPGAWYCMWCVRKKIESGMHGVSPGLEAILDVQEVPADDEEIAGEKQYLVKYRGLAHVHSRWIPERELTLLAPGLLRKYTKHNQKVNWKTDWSIPHRLLQQRSLLFPTDSYVVGDHGASRHEWLVKWRGLSYEYATWELEDASFLRSPEAKKLIEYFEQRHGRETWELYTSEGEIGDHHQFSNFDFKGFKGSNEISNDHTTYLNLLHQTWLRRQNSIIIDEQERITRVALFILSLPKDVNQPSLIVTTFKCLSMWEAEFSRWLPSANVVVYRGNRDVRAMIRTLEFYNESGCIMLQVLLSTLDAIIEDQVFIESVNWAVIVVDESERLTVPVRVNHIKVLQANMRLLLIPDRIKDTRSNYKNILSFLDHENDEYHEDALDARENNDTSKLKEKMNQFVAYQCPFTTRRFLQYWVPVELSDVQREQYCASLLSNSHLLCSSLKTDSIESLHDIMLSSRKCCDHPYLVNSSLRSSVNQGIQDARRLDAEIEMSGKLRLLDKILGKIKERGLRVLILFQTIGASGPVSIGDIIADVIHQRYGDSYTRIDWKMQCFKRMEAANVFNNDEGKIICLMETQACVPTIKLQSVDTIILFDSNWGPLDDLKSLQKITISSQFDQLKVFRLYSSCTLEESLLVSAKEGVSIGSSLTNIKQSTCKQLLSWGASYQFDLLNSPDGSHALASNVACGQARLEQVLSELVALLPTDHENIISAGRKLISEVQYTGGAYSCDINLLGELENRLDNCPTWQLCKSETPHIFWKNLLQERRSHLSSKIRRKVRYPDYSTEESEPGSQERNVGRKEINGITDLTDPKNKLMPKQKHKVEGKQKKFIAMAQLLNGKRSRHKNFKIREEGKALSGKNNMRVCKQINGVSNGRRVPTLFGSRATQDLDSPSQNNVSSMHEVPIQFISSTQPNISYLNGNSRISKSPDDTNVRLDMEDNPPVASSALTTEMPQPEIPVGESVLHTARSNPWQIELDKIQRNLELVTKLHEEKKSQLQCEREKEIDEIHKKYAVLLQSVETDFMQKREDLLTSYNQVSKNKSSAEVMMQMQSSAQNTGFEGTQKGDEQFVAPTSTTNTKLVIESTSLEPHQAVARTTMTVGKSSRNPCINIPPVALSVDAVDNLLTVTRPASSCGHRGQLSIPSIHFGGNLQTGGIVRATAPHLRNNRHQ</sequence>
<reference evidence="14 15" key="1">
    <citation type="submission" date="2024-01" db="EMBL/GenBank/DDBJ databases">
        <title>The complete chloroplast genome sequence of Lithospermum erythrorhizon: insights into the phylogenetic relationship among Boraginaceae species and the maternal lineages of purple gromwells.</title>
        <authorList>
            <person name="Okada T."/>
            <person name="Watanabe K."/>
        </authorList>
    </citation>
    <scope>NUCLEOTIDE SEQUENCE [LARGE SCALE GENOMIC DNA]</scope>
</reference>
<evidence type="ECO:0000259" key="13">
    <source>
        <dbReference type="PROSITE" id="PS50016"/>
    </source>
</evidence>
<keyword evidence="9" id="KW-0539">Nucleus</keyword>
<dbReference type="InterPro" id="IPR049730">
    <property type="entry name" value="SNF2/RAD54-like_C"/>
</dbReference>
<evidence type="ECO:0000256" key="6">
    <source>
        <dbReference type="ARBA" id="ARBA00022801"/>
    </source>
</evidence>
<evidence type="ECO:0000256" key="10">
    <source>
        <dbReference type="PROSITE-ProRule" id="PRU00146"/>
    </source>
</evidence>
<feature type="compositionally biased region" description="Polar residues" evidence="11">
    <location>
        <begin position="20"/>
        <end position="29"/>
    </location>
</feature>
<keyword evidence="2" id="KW-0479">Metal-binding</keyword>
<dbReference type="PROSITE" id="PS50016">
    <property type="entry name" value="ZF_PHD_2"/>
    <property type="match status" value="1"/>
</dbReference>
<dbReference type="EMBL" id="BAABME010003342">
    <property type="protein sequence ID" value="GAA0158412.1"/>
    <property type="molecule type" value="Genomic_DNA"/>
</dbReference>
<dbReference type="Gene3D" id="3.40.50.300">
    <property type="entry name" value="P-loop containing nucleotide triphosphate hydrolases"/>
    <property type="match status" value="1"/>
</dbReference>
<dbReference type="InterPro" id="IPR038718">
    <property type="entry name" value="SNF2-like_sf"/>
</dbReference>
<name>A0AAV3Q881_LITER</name>
<proteinExistence type="predicted"/>
<feature type="region of interest" description="Disordered" evidence="11">
    <location>
        <begin position="941"/>
        <end position="986"/>
    </location>
</feature>
<feature type="region of interest" description="Disordered" evidence="11">
    <location>
        <begin position="1"/>
        <end position="34"/>
    </location>
</feature>